<dbReference type="PROSITE" id="PS51257">
    <property type="entry name" value="PROKAR_LIPOPROTEIN"/>
    <property type="match status" value="1"/>
</dbReference>
<keyword evidence="4" id="KW-1185">Reference proteome</keyword>
<evidence type="ECO:0000259" key="1">
    <source>
        <dbReference type="Pfam" id="PF16323"/>
    </source>
</evidence>
<dbReference type="Proteomes" id="UP000625283">
    <property type="component" value="Unassembled WGS sequence"/>
</dbReference>
<dbReference type="InterPro" id="IPR033431">
    <property type="entry name" value="DUF5126"/>
</dbReference>
<protein>
    <submittedName>
        <fullName evidence="3">DUF4959 domain-containing protein</fullName>
    </submittedName>
</protein>
<evidence type="ECO:0000313" key="3">
    <source>
        <dbReference type="EMBL" id="MBL1408031.1"/>
    </source>
</evidence>
<name>A0ABS1R014_9SPHI</name>
<proteinExistence type="predicted"/>
<dbReference type="Pfam" id="PF16323">
    <property type="entry name" value="DUF4959"/>
    <property type="match status" value="1"/>
</dbReference>
<dbReference type="RefSeq" id="WP_202101810.1">
    <property type="nucleotide sequence ID" value="NZ_JAERTY010000002.1"/>
</dbReference>
<feature type="domain" description="DUF4959" evidence="1">
    <location>
        <begin position="23"/>
        <end position="128"/>
    </location>
</feature>
<comment type="caution">
    <text evidence="3">The sequence shown here is derived from an EMBL/GenBank/DDBJ whole genome shotgun (WGS) entry which is preliminary data.</text>
</comment>
<dbReference type="Pfam" id="PF17166">
    <property type="entry name" value="DUF5126"/>
    <property type="match status" value="1"/>
</dbReference>
<evidence type="ECO:0000313" key="4">
    <source>
        <dbReference type="Proteomes" id="UP000625283"/>
    </source>
</evidence>
<evidence type="ECO:0000259" key="2">
    <source>
        <dbReference type="Pfam" id="PF17166"/>
    </source>
</evidence>
<accession>A0ABS1R014</accession>
<dbReference type="EMBL" id="JAERTY010000002">
    <property type="protein sequence ID" value="MBL1408031.1"/>
    <property type="molecule type" value="Genomic_DNA"/>
</dbReference>
<organism evidence="3 4">
    <name type="scientific">Sphingobacterium faecale</name>
    <dbReference type="NCBI Taxonomy" id="2803775"/>
    <lineage>
        <taxon>Bacteria</taxon>
        <taxon>Pseudomonadati</taxon>
        <taxon>Bacteroidota</taxon>
        <taxon>Sphingobacteriia</taxon>
        <taxon>Sphingobacteriales</taxon>
        <taxon>Sphingobacteriaceae</taxon>
        <taxon>Sphingobacterium</taxon>
    </lineage>
</organism>
<dbReference type="Gene3D" id="2.60.120.260">
    <property type="entry name" value="Galactose-binding domain-like"/>
    <property type="match status" value="1"/>
</dbReference>
<feature type="domain" description="DUF5126" evidence="2">
    <location>
        <begin position="129"/>
        <end position="232"/>
    </location>
</feature>
<sequence length="429" mass="48995">MSHRQIKNFLSACICIALLAFVFSCKEKDRYNINIDDSTPPGPVVLKYYKSLYGGARFFYGLPDDEDLLAVEAEYTNSKGKTFKFNASYFVDSLDVYGLPDTDMHAIRLYAVDRAGNRSTPLTVNIEPLEPAYQRVARSLEVRPGFGSFFVDWGNELKQDINVYVDFEFSDKSGPRKVTTIFSSKAEADRRFVYDLDEVESDKVNVKVRVEDRYGNITGSIEKGEVTLLKDQLIPKKIWKLPNPNDSIGGVPMVFGNDNEGRTRYVIDDIINTGEDFNFMHTGKRGRTGNLVDKNMPWNLMIDLGDYYELSRVVTHQRRYGTASLGIQGQYYRAENVGAYNMYYWDEDTKDWVLIAYHQIPIPLLPSELDFVKAGQAGDMAYMYPDFPTFTKKTRWFRYEAVSDFLSNYTGVGANCLSEITLYGRKASN</sequence>
<reference evidence="3 4" key="1">
    <citation type="submission" date="2021-01" db="EMBL/GenBank/DDBJ databases">
        <title>C459-1 draft genome sequence.</title>
        <authorList>
            <person name="Zhang X.-F."/>
        </authorList>
    </citation>
    <scope>NUCLEOTIDE SEQUENCE [LARGE SCALE GENOMIC DNA]</scope>
    <source>
        <strain evidence="4">C459-1</strain>
    </source>
</reference>
<gene>
    <name evidence="3" type="ORF">JKG61_04650</name>
</gene>
<dbReference type="InterPro" id="IPR032527">
    <property type="entry name" value="DUF4959"/>
</dbReference>